<feature type="region of interest" description="Disordered" evidence="1">
    <location>
        <begin position="1"/>
        <end position="33"/>
    </location>
</feature>
<name>C9ZTH0_TRYB9</name>
<evidence type="ECO:0000313" key="3">
    <source>
        <dbReference type="Proteomes" id="UP000002316"/>
    </source>
</evidence>
<dbReference type="RefSeq" id="XP_011774985.1">
    <property type="nucleotide sequence ID" value="XM_011776683.1"/>
</dbReference>
<proteinExistence type="predicted"/>
<evidence type="ECO:0000313" key="2">
    <source>
        <dbReference type="EMBL" id="CBH12705.1"/>
    </source>
</evidence>
<gene>
    <name evidence="2" type="ORF">TbgDal_VII6030</name>
</gene>
<protein>
    <submittedName>
        <fullName evidence="2">Uncharacterized protein</fullName>
    </submittedName>
</protein>
<dbReference type="GeneID" id="23862867"/>
<feature type="compositionally biased region" description="Basic residues" evidence="1">
    <location>
        <begin position="15"/>
        <end position="33"/>
    </location>
</feature>
<dbReference type="Proteomes" id="UP000002316">
    <property type="component" value="Chromosome 7"/>
</dbReference>
<sequence>MSLRAITKVQEKTHKTTRKKKGKRTTRLKKKTNIKKELRQRRTEGGVPKKYSEIERAKCLTTILNLFTQTPFHFISVPSPLLLNLISPSCSSPYLRFSSLTFTRSHTPFHHINKPPSGTLYLFSSPF</sequence>
<accession>C9ZTH0</accession>
<organism evidence="2 3">
    <name type="scientific">Trypanosoma brucei gambiense (strain MHOM/CI/86/DAL972)</name>
    <dbReference type="NCBI Taxonomy" id="679716"/>
    <lineage>
        <taxon>Eukaryota</taxon>
        <taxon>Discoba</taxon>
        <taxon>Euglenozoa</taxon>
        <taxon>Kinetoplastea</taxon>
        <taxon>Metakinetoplastina</taxon>
        <taxon>Trypanosomatida</taxon>
        <taxon>Trypanosomatidae</taxon>
        <taxon>Trypanosoma</taxon>
    </lineage>
</organism>
<dbReference type="EMBL" id="FN554970">
    <property type="protein sequence ID" value="CBH12705.1"/>
    <property type="molecule type" value="Genomic_DNA"/>
</dbReference>
<dbReference type="KEGG" id="tbg:TbgDal_VII6030"/>
<reference evidence="3" key="1">
    <citation type="journal article" date="2010" name="PLoS Negl. Trop. Dis.">
        <title>The genome sequence of Trypanosoma brucei gambiense, causative agent of chronic human african trypanosomiasis.</title>
        <authorList>
            <person name="Jackson A.P."/>
            <person name="Sanders M."/>
            <person name="Berry A."/>
            <person name="McQuillan J."/>
            <person name="Aslett M.A."/>
            <person name="Quail M.A."/>
            <person name="Chukualim B."/>
            <person name="Capewell P."/>
            <person name="MacLeod A."/>
            <person name="Melville S.E."/>
            <person name="Gibson W."/>
            <person name="Barry J.D."/>
            <person name="Berriman M."/>
            <person name="Hertz-Fowler C."/>
        </authorList>
    </citation>
    <scope>NUCLEOTIDE SEQUENCE [LARGE SCALE GENOMIC DNA]</scope>
    <source>
        <strain evidence="3">MHOM/CI/86/DAL972</strain>
    </source>
</reference>
<evidence type="ECO:0000256" key="1">
    <source>
        <dbReference type="SAM" id="MobiDB-lite"/>
    </source>
</evidence>
<dbReference type="AlphaFoldDB" id="C9ZTH0"/>